<dbReference type="GO" id="GO:0006633">
    <property type="term" value="P:fatty acid biosynthetic process"/>
    <property type="evidence" value="ECO:0007669"/>
    <property type="project" value="UniProtKB-KW"/>
</dbReference>
<comment type="function">
    <text evidence="1 13">This protein is a component of the acetyl coenzyme A carboxylase complex; first, biotin carboxylase catalyzes the carboxylation of the carrier protein and then the transcarboxylase transfers the carboxyl group to form malonyl-CoA.</text>
</comment>
<dbReference type="Pfam" id="PF00289">
    <property type="entry name" value="Biotin_carb_N"/>
    <property type="match status" value="1"/>
</dbReference>
<dbReference type="InterPro" id="IPR011054">
    <property type="entry name" value="Rudment_hybrid_motif"/>
</dbReference>
<keyword evidence="6" id="KW-0479">Metal-binding</keyword>
<feature type="domain" description="Biotin carboxylation" evidence="15">
    <location>
        <begin position="3"/>
        <end position="446"/>
    </location>
</feature>
<dbReference type="Pfam" id="PF02785">
    <property type="entry name" value="Biotin_carb_C"/>
    <property type="match status" value="1"/>
</dbReference>
<dbReference type="SMART" id="SM00878">
    <property type="entry name" value="Biotin_carb_C"/>
    <property type="match status" value="1"/>
</dbReference>
<dbReference type="GO" id="GO:0005524">
    <property type="term" value="F:ATP binding"/>
    <property type="evidence" value="ECO:0007669"/>
    <property type="project" value="UniProtKB-UniRule"/>
</dbReference>
<dbReference type="PANTHER" id="PTHR48095">
    <property type="entry name" value="PYRUVATE CARBOXYLASE SUBUNIT A"/>
    <property type="match status" value="1"/>
</dbReference>
<dbReference type="GO" id="GO:0004075">
    <property type="term" value="F:biotin carboxylase activity"/>
    <property type="evidence" value="ECO:0007669"/>
    <property type="project" value="UniProtKB-EC"/>
</dbReference>
<dbReference type="UniPathway" id="UPA00655">
    <property type="reaction ID" value="UER00711"/>
</dbReference>
<dbReference type="GO" id="GO:2001295">
    <property type="term" value="P:malonyl-CoA biosynthetic process"/>
    <property type="evidence" value="ECO:0007669"/>
    <property type="project" value="UniProtKB-UniPathway"/>
</dbReference>
<comment type="pathway">
    <text evidence="2 13">Lipid metabolism; malonyl-CoA biosynthesis; malonyl-CoA from acetyl-CoA: step 1/1.</text>
</comment>
<dbReference type="RefSeq" id="WP_076082812.1">
    <property type="nucleotide sequence ID" value="NZ_CP019070.1"/>
</dbReference>
<evidence type="ECO:0000256" key="11">
    <source>
        <dbReference type="ARBA" id="ARBA00048600"/>
    </source>
</evidence>
<dbReference type="Pfam" id="PF02786">
    <property type="entry name" value="CPSase_L_D2"/>
    <property type="match status" value="1"/>
</dbReference>
<accession>A0A1P8KIK2</accession>
<evidence type="ECO:0000256" key="12">
    <source>
        <dbReference type="PROSITE-ProRule" id="PRU00409"/>
    </source>
</evidence>
<feature type="domain" description="ATP-grasp" evidence="14">
    <location>
        <begin position="122"/>
        <end position="319"/>
    </location>
</feature>
<dbReference type="PANTHER" id="PTHR48095:SF2">
    <property type="entry name" value="BIOTIN CARBOXYLASE, CHLOROPLASTIC"/>
    <property type="match status" value="1"/>
</dbReference>
<evidence type="ECO:0000256" key="8">
    <source>
        <dbReference type="ARBA" id="ARBA00022840"/>
    </source>
</evidence>
<proteinExistence type="predicted"/>
<evidence type="ECO:0000256" key="5">
    <source>
        <dbReference type="ARBA" id="ARBA00022598"/>
    </source>
</evidence>
<dbReference type="InterPro" id="IPR016185">
    <property type="entry name" value="PreATP-grasp_dom_sf"/>
</dbReference>
<dbReference type="PROSITE" id="PS50979">
    <property type="entry name" value="BC"/>
    <property type="match status" value="1"/>
</dbReference>
<dbReference type="InterPro" id="IPR011761">
    <property type="entry name" value="ATP-grasp"/>
</dbReference>
<keyword evidence="9" id="KW-0460">Magnesium</keyword>
<keyword evidence="13" id="KW-0275">Fatty acid biosynthesis</keyword>
<evidence type="ECO:0000256" key="6">
    <source>
        <dbReference type="ARBA" id="ARBA00022723"/>
    </source>
</evidence>
<keyword evidence="7 12" id="KW-0547">Nucleotide-binding</keyword>
<reference evidence="16 17" key="1">
    <citation type="submission" date="2017-01" db="EMBL/GenBank/DDBJ databases">
        <title>Genome sequencing of Arcobacter sp. LPB0137.</title>
        <authorList>
            <person name="Lee G.-W."/>
            <person name="Yi H."/>
        </authorList>
    </citation>
    <scope>NUCLEOTIDE SEQUENCE [LARGE SCALE GENOMIC DNA]</scope>
    <source>
        <strain evidence="16 17">LPB0137</strain>
    </source>
</reference>
<evidence type="ECO:0000313" key="16">
    <source>
        <dbReference type="EMBL" id="APW64376.1"/>
    </source>
</evidence>
<dbReference type="SUPFAM" id="SSF56059">
    <property type="entry name" value="Glutathione synthetase ATP-binding domain-like"/>
    <property type="match status" value="1"/>
</dbReference>
<protein>
    <recommendedName>
        <fullName evidence="4 13">Biotin carboxylase</fullName>
        <ecNumber evidence="4 13">6.3.4.14</ecNumber>
    </recommendedName>
    <alternativeName>
        <fullName evidence="13">Acetyl-coenzyme A carboxylase biotin carboxylase subunit A</fullName>
    </alternativeName>
</protein>
<dbReference type="InterPro" id="IPR004549">
    <property type="entry name" value="Acetyl_CoA_COase_biotin_COase"/>
</dbReference>
<name>A0A1P8KIK2_9BACT</name>
<keyword evidence="17" id="KW-1185">Reference proteome</keyword>
<dbReference type="EC" id="6.3.4.14" evidence="4 13"/>
<dbReference type="SUPFAM" id="SSF52440">
    <property type="entry name" value="PreATP-grasp domain"/>
    <property type="match status" value="1"/>
</dbReference>
<dbReference type="AlphaFoldDB" id="A0A1P8KIK2"/>
<evidence type="ECO:0000256" key="9">
    <source>
        <dbReference type="ARBA" id="ARBA00022842"/>
    </source>
</evidence>
<dbReference type="PROSITE" id="PS00867">
    <property type="entry name" value="CPSASE_2"/>
    <property type="match status" value="1"/>
</dbReference>
<dbReference type="FunFam" id="3.40.50.20:FF:000010">
    <property type="entry name" value="Propionyl-CoA carboxylase subunit alpha"/>
    <property type="match status" value="1"/>
</dbReference>
<keyword evidence="13" id="KW-0276">Fatty acid metabolism</keyword>
<evidence type="ECO:0000256" key="10">
    <source>
        <dbReference type="ARBA" id="ARBA00023267"/>
    </source>
</evidence>
<comment type="catalytic activity">
    <reaction evidence="11 13">
        <text>N(6)-biotinyl-L-lysyl-[protein] + hydrogencarbonate + ATP = N(6)-carboxybiotinyl-L-lysyl-[protein] + ADP + phosphate + H(+)</text>
        <dbReference type="Rhea" id="RHEA:13501"/>
        <dbReference type="Rhea" id="RHEA-COMP:10505"/>
        <dbReference type="Rhea" id="RHEA-COMP:10506"/>
        <dbReference type="ChEBI" id="CHEBI:15378"/>
        <dbReference type="ChEBI" id="CHEBI:17544"/>
        <dbReference type="ChEBI" id="CHEBI:30616"/>
        <dbReference type="ChEBI" id="CHEBI:43474"/>
        <dbReference type="ChEBI" id="CHEBI:83144"/>
        <dbReference type="ChEBI" id="CHEBI:83145"/>
        <dbReference type="ChEBI" id="CHEBI:456216"/>
        <dbReference type="EC" id="6.3.4.14"/>
    </reaction>
</comment>
<keyword evidence="5 13" id="KW-0436">Ligase</keyword>
<evidence type="ECO:0000256" key="2">
    <source>
        <dbReference type="ARBA" id="ARBA00004956"/>
    </source>
</evidence>
<dbReference type="NCBIfam" id="NF006367">
    <property type="entry name" value="PRK08591.1"/>
    <property type="match status" value="1"/>
</dbReference>
<dbReference type="GO" id="GO:0046872">
    <property type="term" value="F:metal ion binding"/>
    <property type="evidence" value="ECO:0007669"/>
    <property type="project" value="UniProtKB-KW"/>
</dbReference>
<dbReference type="SUPFAM" id="SSF51246">
    <property type="entry name" value="Rudiment single hybrid motif"/>
    <property type="match status" value="1"/>
</dbReference>
<dbReference type="InterPro" id="IPR051602">
    <property type="entry name" value="ACC_Biotin_Carboxylase"/>
</dbReference>
<comment type="subunit">
    <text evidence="3 13">Acetyl-CoA carboxylase is a heterohexamer of biotin carboxyl carrier protein, biotin carboxylase and the two subunits of carboxyl transferase in a 2:2 complex.</text>
</comment>
<dbReference type="OrthoDB" id="9763189at2"/>
<dbReference type="InterPro" id="IPR005482">
    <property type="entry name" value="Biotin_COase_C"/>
</dbReference>
<evidence type="ECO:0000313" key="17">
    <source>
        <dbReference type="Proteomes" id="UP000186074"/>
    </source>
</evidence>
<keyword evidence="8 12" id="KW-0067">ATP-binding</keyword>
<dbReference type="Proteomes" id="UP000186074">
    <property type="component" value="Chromosome"/>
</dbReference>
<dbReference type="InterPro" id="IPR005479">
    <property type="entry name" value="CPAse_ATP-bd"/>
</dbReference>
<evidence type="ECO:0000256" key="4">
    <source>
        <dbReference type="ARBA" id="ARBA00013263"/>
    </source>
</evidence>
<evidence type="ECO:0000259" key="15">
    <source>
        <dbReference type="PROSITE" id="PS50979"/>
    </source>
</evidence>
<evidence type="ECO:0000256" key="13">
    <source>
        <dbReference type="RuleBase" id="RU365063"/>
    </source>
</evidence>
<dbReference type="FunFam" id="3.30.1490.20:FF:000018">
    <property type="entry name" value="Biotin carboxylase"/>
    <property type="match status" value="1"/>
</dbReference>
<dbReference type="KEGG" id="alp:LPB137_00280"/>
<keyword evidence="13" id="KW-0444">Lipid biosynthesis</keyword>
<organism evidence="16 17">
    <name type="scientific">Poseidonibacter parvus</name>
    <dbReference type="NCBI Taxonomy" id="1850254"/>
    <lineage>
        <taxon>Bacteria</taxon>
        <taxon>Pseudomonadati</taxon>
        <taxon>Campylobacterota</taxon>
        <taxon>Epsilonproteobacteria</taxon>
        <taxon>Campylobacterales</taxon>
        <taxon>Arcobacteraceae</taxon>
        <taxon>Poseidonibacter</taxon>
    </lineage>
</organism>
<evidence type="ECO:0000256" key="7">
    <source>
        <dbReference type="ARBA" id="ARBA00022741"/>
    </source>
</evidence>
<keyword evidence="13" id="KW-0443">Lipid metabolism</keyword>
<evidence type="ECO:0000256" key="1">
    <source>
        <dbReference type="ARBA" id="ARBA00003761"/>
    </source>
</evidence>
<dbReference type="STRING" id="1850254.LPB137_00280"/>
<gene>
    <name evidence="16" type="ORF">LPB137_00280</name>
</gene>
<dbReference type="InterPro" id="IPR005481">
    <property type="entry name" value="BC-like_N"/>
</dbReference>
<dbReference type="NCBIfam" id="NF006286">
    <property type="entry name" value="PRK08462.1"/>
    <property type="match status" value="1"/>
</dbReference>
<sequence length="450" mass="50210">MAEIKKILIANRGEIVQRAIRTIREMGKKSVAVYSAGDKNASYLKHADEAVCIGDVKSADSYLNIPALITAAEMTGCDAIFPGYGFLSENQDFVEICRLHNIKFIGPSVEVMEKMADKSKAKDEMIKAGVPVVPGSDGAVHSLEEGRKVALEIGYPIMAKASAGGGGRGMRLINDESDFDQLFMAASSEALAAFGDGTMYLERFINNPRHIEVQVIGDSHGNAIHVGERDCSLQRRHQKVIEESPAILLNDETRAHLHDVAVKATKFLKYEGAGTFEFLADDKQNIYFMEMNTRLQVEHPVSEMVSGLDIVEWMIKVAQGEKLPAQEKIKFRGHAIEVRITAEDPNSFLPSPGKVTQWMVPGGRNVRVDSHLYAGYVVPPYYDSMVGKLIVWGRDRNKAINIMKRALNEFEVEGIRTTIPFHKKMMENEDFISNEYDTKYLENYKSLDDI</sequence>
<dbReference type="NCBIfam" id="TIGR00514">
    <property type="entry name" value="accC"/>
    <property type="match status" value="1"/>
</dbReference>
<keyword evidence="10 13" id="KW-0092">Biotin</keyword>
<evidence type="ECO:0000259" key="14">
    <source>
        <dbReference type="PROSITE" id="PS50975"/>
    </source>
</evidence>
<dbReference type="InterPro" id="IPR011764">
    <property type="entry name" value="Biotin_carboxylation_dom"/>
</dbReference>
<dbReference type="PROSITE" id="PS50975">
    <property type="entry name" value="ATP_GRASP"/>
    <property type="match status" value="1"/>
</dbReference>
<dbReference type="EMBL" id="CP019070">
    <property type="protein sequence ID" value="APW64376.1"/>
    <property type="molecule type" value="Genomic_DNA"/>
</dbReference>
<dbReference type="Gene3D" id="3.30.470.20">
    <property type="entry name" value="ATP-grasp fold, B domain"/>
    <property type="match status" value="1"/>
</dbReference>
<evidence type="ECO:0000256" key="3">
    <source>
        <dbReference type="ARBA" id="ARBA00011750"/>
    </source>
</evidence>